<evidence type="ECO:0000256" key="4">
    <source>
        <dbReference type="ARBA" id="ARBA00022989"/>
    </source>
</evidence>
<keyword evidence="2 7" id="KW-0812">Transmembrane</keyword>
<comment type="caution">
    <text evidence="10">The sequence shown here is derived from an EMBL/GenBank/DDBJ whole genome shotgun (WGS) entry which is preliminary data.</text>
</comment>
<feature type="transmembrane region" description="Helical" evidence="7">
    <location>
        <begin position="285"/>
        <end position="306"/>
    </location>
</feature>
<dbReference type="PANTHER" id="PTHR21229:SF21">
    <property type="entry name" value="OS04G0508600 PROTEIN"/>
    <property type="match status" value="1"/>
</dbReference>
<feature type="transmembrane region" description="Helical" evidence="7">
    <location>
        <begin position="253"/>
        <end position="273"/>
    </location>
</feature>
<comment type="subcellular location">
    <subcellularLocation>
        <location evidence="1">Membrane</location>
        <topology evidence="1">Multi-pass membrane protein</topology>
    </subcellularLocation>
</comment>
<dbReference type="InterPro" id="IPR009637">
    <property type="entry name" value="GPR107/GPR108-like"/>
</dbReference>
<proteinExistence type="predicted"/>
<reference evidence="10" key="1">
    <citation type="submission" date="2017-07" db="EMBL/GenBank/DDBJ databases">
        <title>Taro Niue Genome Assembly and Annotation.</title>
        <authorList>
            <person name="Atibalentja N."/>
            <person name="Keating K."/>
            <person name="Fields C.J."/>
        </authorList>
    </citation>
    <scope>NUCLEOTIDE SEQUENCE</scope>
    <source>
        <strain evidence="10">Niue_2</strain>
        <tissue evidence="10">Leaf</tissue>
    </source>
</reference>
<evidence type="ECO:0000256" key="6">
    <source>
        <dbReference type="SAM" id="MobiDB-lite"/>
    </source>
</evidence>
<feature type="transmembrane region" description="Helical" evidence="7">
    <location>
        <begin position="318"/>
        <end position="344"/>
    </location>
</feature>
<sequence>MTIHPSLAQPSTPPQHPTHGFWRPLPPPPPPPPTVRPSPPRRRSPTPPSRSRTPPSLPGVMDNLHFRRPQRLHLHQKVINLCALSVILFVSAFPTASAEIKNMRIVDDSRPMILFEQFGFNQGGDATVSVKRVSWKSLSRRQDVPFQPGLMGFVLIRQAAYDRVDNESRYTAGGYCPLSSRYVHVLFTFQALGSAFAYNGSVSIAESDEYSLLFSNCQSGFLVSMDVHTEMYNVRDGGEKDFLPIGQIPLPKLYFVFSLVYAAFLLAWVAVCVQQRPTVDKIHMIMGALLLFKALKLVCAAEDMSFVRQTGTPHGWDIVFYIFGFLKGVTLFTVIVLIGTGWSFLKPYLQEREKKVLMVVIPLQVVENIASIIIGESGPAERDWLTWNQIFLLVDIICCCAVFFPIIWSIRSLREASKTDGKAARNLAKLTLFRHFYVVVVGYLYFTRIVISAVAALLNYRQRWVSTALVEGASLAFYVFVFYNFQPVERNPYLFIHDEEEAAAARELENDEEFEL</sequence>
<evidence type="ECO:0000259" key="9">
    <source>
        <dbReference type="Pfam" id="PF21904"/>
    </source>
</evidence>
<feature type="domain" description="CAND6/7 N-terminal" evidence="9">
    <location>
        <begin position="101"/>
        <end position="233"/>
    </location>
</feature>
<dbReference type="GO" id="GO:0005794">
    <property type="term" value="C:Golgi apparatus"/>
    <property type="evidence" value="ECO:0007669"/>
    <property type="project" value="TreeGrafter"/>
</dbReference>
<keyword evidence="4 7" id="KW-1133">Transmembrane helix</keyword>
<evidence type="ECO:0000256" key="7">
    <source>
        <dbReference type="SAM" id="Phobius"/>
    </source>
</evidence>
<evidence type="ECO:0000256" key="5">
    <source>
        <dbReference type="ARBA" id="ARBA00023136"/>
    </source>
</evidence>
<dbReference type="GO" id="GO:0016020">
    <property type="term" value="C:membrane"/>
    <property type="evidence" value="ECO:0007669"/>
    <property type="project" value="UniProtKB-SubCell"/>
</dbReference>
<feature type="transmembrane region" description="Helical" evidence="7">
    <location>
        <begin position="464"/>
        <end position="485"/>
    </location>
</feature>
<dbReference type="Proteomes" id="UP000652761">
    <property type="component" value="Unassembled WGS sequence"/>
</dbReference>
<keyword evidence="5 7" id="KW-0472">Membrane</keyword>
<feature type="region of interest" description="Disordered" evidence="6">
    <location>
        <begin position="1"/>
        <end position="62"/>
    </location>
</feature>
<feature type="transmembrane region" description="Helical" evidence="7">
    <location>
        <begin position="356"/>
        <end position="375"/>
    </location>
</feature>
<evidence type="ECO:0000256" key="1">
    <source>
        <dbReference type="ARBA" id="ARBA00004141"/>
    </source>
</evidence>
<feature type="transmembrane region" description="Helical" evidence="7">
    <location>
        <begin position="435"/>
        <end position="458"/>
    </location>
</feature>
<dbReference type="OrthoDB" id="29657at2759"/>
<evidence type="ECO:0008006" key="12">
    <source>
        <dbReference type="Google" id="ProtNLM"/>
    </source>
</evidence>
<accession>A0A843XP02</accession>
<dbReference type="Pfam" id="PF06814">
    <property type="entry name" value="GOST_TM"/>
    <property type="match status" value="1"/>
</dbReference>
<keyword evidence="11" id="KW-1185">Reference proteome</keyword>
<feature type="compositionally biased region" description="Pro residues" evidence="6">
    <location>
        <begin position="24"/>
        <end position="38"/>
    </location>
</feature>
<evidence type="ECO:0000256" key="2">
    <source>
        <dbReference type="ARBA" id="ARBA00022692"/>
    </source>
</evidence>
<dbReference type="InterPro" id="IPR053937">
    <property type="entry name" value="GOST_TM"/>
</dbReference>
<keyword evidence="3" id="KW-0732">Signal</keyword>
<evidence type="ECO:0000313" key="10">
    <source>
        <dbReference type="EMBL" id="MQM21514.1"/>
    </source>
</evidence>
<feature type="transmembrane region" description="Helical" evidence="7">
    <location>
        <begin position="387"/>
        <end position="408"/>
    </location>
</feature>
<evidence type="ECO:0000256" key="3">
    <source>
        <dbReference type="ARBA" id="ARBA00022729"/>
    </source>
</evidence>
<evidence type="ECO:0000259" key="8">
    <source>
        <dbReference type="Pfam" id="PF06814"/>
    </source>
</evidence>
<dbReference type="Pfam" id="PF21904">
    <property type="entry name" value="CAND6-7_N"/>
    <property type="match status" value="1"/>
</dbReference>
<dbReference type="PANTHER" id="PTHR21229">
    <property type="entry name" value="LUNG SEVEN TRANSMEMBRANE RECEPTOR"/>
    <property type="match status" value="1"/>
</dbReference>
<name>A0A843XP02_COLES</name>
<dbReference type="EMBL" id="NMUH01011142">
    <property type="protein sequence ID" value="MQM21514.1"/>
    <property type="molecule type" value="Genomic_DNA"/>
</dbReference>
<organism evidence="10 11">
    <name type="scientific">Colocasia esculenta</name>
    <name type="common">Wild taro</name>
    <name type="synonym">Arum esculentum</name>
    <dbReference type="NCBI Taxonomy" id="4460"/>
    <lineage>
        <taxon>Eukaryota</taxon>
        <taxon>Viridiplantae</taxon>
        <taxon>Streptophyta</taxon>
        <taxon>Embryophyta</taxon>
        <taxon>Tracheophyta</taxon>
        <taxon>Spermatophyta</taxon>
        <taxon>Magnoliopsida</taxon>
        <taxon>Liliopsida</taxon>
        <taxon>Araceae</taxon>
        <taxon>Aroideae</taxon>
        <taxon>Colocasieae</taxon>
        <taxon>Colocasia</taxon>
    </lineage>
</organism>
<dbReference type="InterPro" id="IPR054103">
    <property type="entry name" value="CAND6-7_N"/>
</dbReference>
<evidence type="ECO:0000313" key="11">
    <source>
        <dbReference type="Proteomes" id="UP000652761"/>
    </source>
</evidence>
<gene>
    <name evidence="10" type="ORF">Taro_054555</name>
</gene>
<feature type="domain" description="GOST seven transmembrane" evidence="8">
    <location>
        <begin position="249"/>
        <end position="491"/>
    </location>
</feature>
<protein>
    <recommendedName>
        <fullName evidence="12">Protein GPR107</fullName>
    </recommendedName>
</protein>
<dbReference type="AlphaFoldDB" id="A0A843XP02"/>